<evidence type="ECO:0000256" key="1">
    <source>
        <dbReference type="ARBA" id="ARBA00001913"/>
    </source>
</evidence>
<feature type="domain" description="Lyase catalytic" evidence="9">
    <location>
        <begin position="309"/>
        <end position="539"/>
    </location>
</feature>
<dbReference type="GO" id="GO:0005576">
    <property type="term" value="C:extracellular region"/>
    <property type="evidence" value="ECO:0007669"/>
    <property type="project" value="InterPro"/>
</dbReference>
<feature type="signal peptide" evidence="6">
    <location>
        <begin position="1"/>
        <end position="29"/>
    </location>
</feature>
<reference evidence="10" key="1">
    <citation type="submission" date="2020-10" db="EMBL/GenBank/DDBJ databases">
        <authorList>
            <person name="Gilroy R."/>
        </authorList>
    </citation>
    <scope>NUCLEOTIDE SEQUENCE</scope>
    <source>
        <strain evidence="10">20514</strain>
    </source>
</reference>
<evidence type="ECO:0000256" key="2">
    <source>
        <dbReference type="ARBA" id="ARBA00006699"/>
    </source>
</evidence>
<dbReference type="Gene3D" id="2.70.98.10">
    <property type="match status" value="1"/>
</dbReference>
<dbReference type="GO" id="GO:0030246">
    <property type="term" value="F:carbohydrate binding"/>
    <property type="evidence" value="ECO:0007669"/>
    <property type="project" value="InterPro"/>
</dbReference>
<dbReference type="InterPro" id="IPR008929">
    <property type="entry name" value="Chondroitin_lyas"/>
</dbReference>
<comment type="caution">
    <text evidence="10">The sequence shown here is derived from an EMBL/GenBank/DDBJ whole genome shotgun (WGS) entry which is preliminary data.</text>
</comment>
<dbReference type="SUPFAM" id="SSF49785">
    <property type="entry name" value="Galactose-binding domain-like"/>
    <property type="match status" value="1"/>
</dbReference>
<gene>
    <name evidence="10" type="ORF">IAC29_07165</name>
</gene>
<dbReference type="InterPro" id="IPR008979">
    <property type="entry name" value="Galactose-bd-like_sf"/>
</dbReference>
<evidence type="ECO:0000256" key="6">
    <source>
        <dbReference type="SAM" id="SignalP"/>
    </source>
</evidence>
<comment type="similarity">
    <text evidence="2">Belongs to the polysaccharide lyase 8 family.</text>
</comment>
<dbReference type="GO" id="GO:0005975">
    <property type="term" value="P:carbohydrate metabolic process"/>
    <property type="evidence" value="ECO:0007669"/>
    <property type="project" value="InterPro"/>
</dbReference>
<evidence type="ECO:0000313" key="11">
    <source>
        <dbReference type="Proteomes" id="UP000810252"/>
    </source>
</evidence>
<dbReference type="InterPro" id="IPR003159">
    <property type="entry name" value="Lyase_8_central_dom"/>
</dbReference>
<dbReference type="GO" id="GO:0006027">
    <property type="term" value="P:glycosaminoglycan catabolic process"/>
    <property type="evidence" value="ECO:0007669"/>
    <property type="project" value="InterPro"/>
</dbReference>
<dbReference type="EMBL" id="JADIMQ010000101">
    <property type="protein sequence ID" value="MBO8449033.1"/>
    <property type="molecule type" value="Genomic_DNA"/>
</dbReference>
<dbReference type="SUPFAM" id="SSF74650">
    <property type="entry name" value="Galactose mutarotase-like"/>
    <property type="match status" value="1"/>
</dbReference>
<dbReference type="PANTHER" id="PTHR37322">
    <property type="match status" value="1"/>
</dbReference>
<dbReference type="Gene3D" id="1.50.10.100">
    <property type="entry name" value="Chondroitin AC/alginate lyase"/>
    <property type="match status" value="1"/>
</dbReference>
<keyword evidence="6" id="KW-0732">Signal</keyword>
<dbReference type="Pfam" id="PF09093">
    <property type="entry name" value="Lyase_catalyt"/>
    <property type="match status" value="1"/>
</dbReference>
<feature type="domain" description="Polysaccharide lyase family 8 central" evidence="7">
    <location>
        <begin position="604"/>
        <end position="764"/>
    </location>
</feature>
<dbReference type="InterPro" id="IPR015176">
    <property type="entry name" value="Lyase_N"/>
</dbReference>
<keyword evidence="4" id="KW-0106">Calcium</keyword>
<organism evidence="10 11">
    <name type="scientific">Candidatus Cryptobacteroides merdigallinarum</name>
    <dbReference type="NCBI Taxonomy" id="2840770"/>
    <lineage>
        <taxon>Bacteria</taxon>
        <taxon>Pseudomonadati</taxon>
        <taxon>Bacteroidota</taxon>
        <taxon>Bacteroidia</taxon>
        <taxon>Bacteroidales</taxon>
        <taxon>Candidatus Cryptobacteroides</taxon>
    </lineage>
</organism>
<proteinExistence type="inferred from homology"/>
<dbReference type="Proteomes" id="UP000810252">
    <property type="component" value="Unassembled WGS sequence"/>
</dbReference>
<comment type="cofactor">
    <cofactor evidence="1">
        <name>Ca(2+)</name>
        <dbReference type="ChEBI" id="CHEBI:29108"/>
    </cofactor>
</comment>
<dbReference type="PANTHER" id="PTHR37322:SF3">
    <property type="entry name" value="CHONDROITIN SULFATE ABC EXOLYASE"/>
    <property type="match status" value="1"/>
</dbReference>
<evidence type="ECO:0000259" key="7">
    <source>
        <dbReference type="Pfam" id="PF02278"/>
    </source>
</evidence>
<accession>A0A9D9EL99</accession>
<reference evidence="10" key="2">
    <citation type="journal article" date="2021" name="PeerJ">
        <title>Extensive microbial diversity within the chicken gut microbiome revealed by metagenomics and culture.</title>
        <authorList>
            <person name="Gilroy R."/>
            <person name="Ravi A."/>
            <person name="Getino M."/>
            <person name="Pursley I."/>
            <person name="Horton D.L."/>
            <person name="Alikhan N.F."/>
            <person name="Baker D."/>
            <person name="Gharbi K."/>
            <person name="Hall N."/>
            <person name="Watson M."/>
            <person name="Adriaenssens E.M."/>
            <person name="Foster-Nyarko E."/>
            <person name="Jarju S."/>
            <person name="Secka A."/>
            <person name="Antonio M."/>
            <person name="Oren A."/>
            <person name="Chaudhuri R.R."/>
            <person name="La Ragione R."/>
            <person name="Hildebrand F."/>
            <person name="Pallen M.J."/>
        </authorList>
    </citation>
    <scope>NUCLEOTIDE SEQUENCE</scope>
    <source>
        <strain evidence="10">20514</strain>
    </source>
</reference>
<comment type="subunit">
    <text evidence="3">Monomer.</text>
</comment>
<dbReference type="InterPro" id="IPR015177">
    <property type="entry name" value="Lyase_catalyt"/>
</dbReference>
<dbReference type="AlphaFoldDB" id="A0A9D9EL99"/>
<evidence type="ECO:0000256" key="4">
    <source>
        <dbReference type="ARBA" id="ARBA00022837"/>
    </source>
</evidence>
<protein>
    <submittedName>
        <fullName evidence="10">Lyase</fullName>
    </submittedName>
</protein>
<dbReference type="GO" id="GO:0016837">
    <property type="term" value="F:carbon-oxygen lyase activity, acting on polysaccharides"/>
    <property type="evidence" value="ECO:0007669"/>
    <property type="project" value="UniProtKB-ARBA"/>
</dbReference>
<dbReference type="InterPro" id="IPR011071">
    <property type="entry name" value="Lyase_8-like_C"/>
</dbReference>
<feature type="chain" id="PRO_5039272085" evidence="6">
    <location>
        <begin position="30"/>
        <end position="982"/>
    </location>
</feature>
<evidence type="ECO:0000259" key="9">
    <source>
        <dbReference type="Pfam" id="PF09093"/>
    </source>
</evidence>
<dbReference type="Pfam" id="PF09092">
    <property type="entry name" value="Lyase_N"/>
    <property type="match status" value="1"/>
</dbReference>
<dbReference type="InterPro" id="IPR011013">
    <property type="entry name" value="Gal_mutarotase_sf_dom"/>
</dbReference>
<sequence length="982" mass="108231">MNIHAHVQNAAISATAVLLALSIFLPAQARTMSFEGKSVPENFSIDRGKLSISAQKYKLGSTSLKIDWKAGAQVVISHPEGIAEASASSNGGLTAWIYNETPVRDSLMFSFTDKDGKELCRLPFCMDFEGWRCIWAKFRSDMGMDKGGEIAAAVLHFPESARKGTSYMDILEFPETVSWQNMSDAQYRVNRTDFSLIPDFTGYRNAAKAVPDTIRAGKEDIRTIAGRLEKWYLGSGRRPEGELSRLRAEGERKFISSGVKKAAGYTPGTPLFPWGAPDRIDGEKCVKFRELNEYVLIPLALDWRKNGNMESLDKAIRIYDWFHDQGWADGSGMGTLTFEKLRSCGYFHSFFLLKEELGKARLERELNTIDWFSLFGMCFTEPECKGEVADNLRALAIPKLIYALSLTDTTAQQVALTAYKRYMDNALGIAPGYFGTFKADFSGYHHRGPYHSAYYPHALYAGALAAYLLHGTPYALSEETLQNLKEGLLNFRFFCAGLDVPAGTTGRFPEGQQVLQEVLPAFAYAAFSFDEPDTELAAALKEILSSENCRQAVLEYAGKVRSSLAYTSTAGEMELLEALADLPAEAGAAPSGAVFYPYSGLLVSKDRDTQFNIKGFSRYIWDFESSGTENIYGRYVSYGHIEYFDFRNGGRSFNPGQGQWDWNYIPGTTSKVLPYSLLQGKGGAESGHRNFSDEAFLAGVAVSDSLSMFSVRLHDTAYDSSFRADKSVFLFKDWIFCLGTGISCRDVEHPVATTLFQSFAGLPAGKDADGGAGGAGSFQAGRTAGGYVAEDASFIYAVRDGEVRIFSGDGYSRAFIDHGTAPQDGHYRYFILKDKDMAEASRLLSADSPLEVLEAGKDAHIVREKETGAVCAAIFNAERTFRGLPVYSANIPLAYISTPGHLTVCEPDMRRPYRAHMGLLTDEDVTAEEKPHETVIRLEGHFLVSGDAEGLSSAYDPSTGLTTIEFTTVRARNYSFSLTPCE</sequence>
<name>A0A9D9EL99_9BACT</name>
<evidence type="ECO:0000259" key="8">
    <source>
        <dbReference type="Pfam" id="PF09092"/>
    </source>
</evidence>
<feature type="domain" description="Lyase N-terminal" evidence="8">
    <location>
        <begin position="29"/>
        <end position="186"/>
    </location>
</feature>
<dbReference type="Pfam" id="PF02278">
    <property type="entry name" value="Lyase_8"/>
    <property type="match status" value="1"/>
</dbReference>
<dbReference type="SUPFAM" id="SSF48230">
    <property type="entry name" value="Chondroitin AC/alginate lyase"/>
    <property type="match status" value="1"/>
</dbReference>
<dbReference type="Gene3D" id="2.60.120.430">
    <property type="entry name" value="Galactose-binding lectin"/>
    <property type="match status" value="1"/>
</dbReference>
<evidence type="ECO:0000256" key="3">
    <source>
        <dbReference type="ARBA" id="ARBA00011245"/>
    </source>
</evidence>
<evidence type="ECO:0000313" key="10">
    <source>
        <dbReference type="EMBL" id="MBO8449033.1"/>
    </source>
</evidence>
<dbReference type="InterPro" id="IPR014718">
    <property type="entry name" value="GH-type_carb-bd"/>
</dbReference>
<dbReference type="InterPro" id="IPR039174">
    <property type="entry name" value="Chondroitin_ABC_lyase"/>
</dbReference>
<dbReference type="Gene3D" id="2.60.220.10">
    <property type="entry name" value="Polysaccharide lyase family 8-like, C-terminal"/>
    <property type="match status" value="1"/>
</dbReference>
<keyword evidence="5 10" id="KW-0456">Lyase</keyword>
<evidence type="ECO:0000256" key="5">
    <source>
        <dbReference type="ARBA" id="ARBA00023239"/>
    </source>
</evidence>